<sequence>MKEQNSEKNSTVPKRLTITKTETLPPLQPPKEPKMSDSEKERLAIKKMKQKALLEAITGKTKISGVDITNPIDINRNSKESDSSNEPNTEFLTNYLKNYNKITQGNIESKQTQSKNLLFQEKSDEYLQHTKQKPLSPYELKRGSIIPAVLIGGVNSELPGNIIAQVRESVYDTATGNHLLIPQGSKLIGVYGSHVQHGQTRVLIAFNSIVFPDGQTLNIGAMNGIDQEGYAGFSDQVDNHYLKIFGSAFLLGMLSGEINIEHGDVVFVSGHQGFNTSQTVLERVAGEMISKNLNIAPTLKIRNGYRFNIFVTKDMILEPLKQSR</sequence>
<keyword evidence="4" id="KW-0472">Membrane</keyword>
<evidence type="ECO:0000256" key="3">
    <source>
        <dbReference type="ARBA" id="ARBA00022989"/>
    </source>
</evidence>
<dbReference type="Pfam" id="PF03743">
    <property type="entry name" value="TrbI"/>
    <property type="match status" value="1"/>
</dbReference>
<proteinExistence type="predicted"/>
<dbReference type="GO" id="GO:0016020">
    <property type="term" value="C:membrane"/>
    <property type="evidence" value="ECO:0007669"/>
    <property type="project" value="UniProtKB-SubCell"/>
</dbReference>
<evidence type="ECO:0000256" key="1">
    <source>
        <dbReference type="ARBA" id="ARBA00004167"/>
    </source>
</evidence>
<feature type="compositionally biased region" description="Polar residues" evidence="5">
    <location>
        <begin position="7"/>
        <end position="22"/>
    </location>
</feature>
<evidence type="ECO:0000313" key="6">
    <source>
        <dbReference type="EMBL" id="SFV55980.1"/>
    </source>
</evidence>
<dbReference type="EMBL" id="FPHH01000036">
    <property type="protein sequence ID" value="SFV55980.1"/>
    <property type="molecule type" value="Genomic_DNA"/>
</dbReference>
<dbReference type="CDD" id="cd16429">
    <property type="entry name" value="VirB10"/>
    <property type="match status" value="1"/>
</dbReference>
<dbReference type="InterPro" id="IPR005498">
    <property type="entry name" value="T4SS_VirB10/TraB/TrbI"/>
</dbReference>
<evidence type="ECO:0000256" key="2">
    <source>
        <dbReference type="ARBA" id="ARBA00022692"/>
    </source>
</evidence>
<evidence type="ECO:0000256" key="4">
    <source>
        <dbReference type="ARBA" id="ARBA00023136"/>
    </source>
</evidence>
<accession>A0A1W1BQX9</accession>
<dbReference type="InterPro" id="IPR042217">
    <property type="entry name" value="T4SS_VirB10/TrbI"/>
</dbReference>
<reference evidence="6" key="1">
    <citation type="submission" date="2016-10" db="EMBL/GenBank/DDBJ databases">
        <authorList>
            <person name="de Groot N.N."/>
        </authorList>
    </citation>
    <scope>NUCLEOTIDE SEQUENCE</scope>
</reference>
<feature type="region of interest" description="Disordered" evidence="5">
    <location>
        <begin position="1"/>
        <end position="43"/>
    </location>
</feature>
<feature type="compositionally biased region" description="Basic and acidic residues" evidence="5">
    <location>
        <begin position="31"/>
        <end position="43"/>
    </location>
</feature>
<organism evidence="6">
    <name type="scientific">hydrothermal vent metagenome</name>
    <dbReference type="NCBI Taxonomy" id="652676"/>
    <lineage>
        <taxon>unclassified sequences</taxon>
        <taxon>metagenomes</taxon>
        <taxon>ecological metagenomes</taxon>
    </lineage>
</organism>
<dbReference type="AlphaFoldDB" id="A0A1W1BQX9"/>
<comment type="subcellular location">
    <subcellularLocation>
        <location evidence="1">Membrane</location>
        <topology evidence="1">Single-pass membrane protein</topology>
    </subcellularLocation>
</comment>
<dbReference type="Gene3D" id="2.40.128.260">
    <property type="entry name" value="Type IV secretion system, VirB10/TraB/TrbI"/>
    <property type="match status" value="1"/>
</dbReference>
<keyword evidence="2" id="KW-0812">Transmembrane</keyword>
<name>A0A1W1BQX9_9ZZZZ</name>
<keyword evidence="3" id="KW-1133">Transmembrane helix</keyword>
<evidence type="ECO:0000256" key="5">
    <source>
        <dbReference type="SAM" id="MobiDB-lite"/>
    </source>
</evidence>
<gene>
    <name evidence="6" type="ORF">MNB_SM-5-233</name>
</gene>
<feature type="region of interest" description="Disordered" evidence="5">
    <location>
        <begin position="68"/>
        <end position="90"/>
    </location>
</feature>
<protein>
    <submittedName>
        <fullName evidence="6">Conjugative transfer protein TrbI</fullName>
    </submittedName>
</protein>